<dbReference type="InParanoid" id="H6QQS9"/>
<dbReference type="GeneID" id="13541467"/>
<sequence>MYYLTRLAFSVRNPDEMRCSLESVHRAFLVVESIANGYPFLKSPRDHKSNLPNNFLSVCLSGSFLSSAACHCGHRSQTSSFAQLSPSRTCGPPCDLCSVFCQPTPFKSSDSAGICFKPPHPNQNSSLFNTSATDRIDPGIERHHRSRTGWILKRMDGYRRHQDCRVLAGPLPSETIKHPLKQSD</sequence>
<evidence type="ECO:0000313" key="2">
    <source>
        <dbReference type="Proteomes" id="UP000008783"/>
    </source>
</evidence>
<organism evidence="1 2">
    <name type="scientific">Puccinia graminis f. sp. tritici (strain CRL 75-36-700-3 / race SCCL)</name>
    <name type="common">Black stem rust fungus</name>
    <dbReference type="NCBI Taxonomy" id="418459"/>
    <lineage>
        <taxon>Eukaryota</taxon>
        <taxon>Fungi</taxon>
        <taxon>Dikarya</taxon>
        <taxon>Basidiomycota</taxon>
        <taxon>Pucciniomycotina</taxon>
        <taxon>Pucciniomycetes</taxon>
        <taxon>Pucciniales</taxon>
        <taxon>Pucciniaceae</taxon>
        <taxon>Puccinia</taxon>
    </lineage>
</organism>
<keyword evidence="2" id="KW-1185">Reference proteome</keyword>
<protein>
    <submittedName>
        <fullName evidence="1">Uncharacterized protein</fullName>
    </submittedName>
</protein>
<dbReference type="EMBL" id="DS178274">
    <property type="protein sequence ID" value="EHS62827.1"/>
    <property type="molecule type" value="Genomic_DNA"/>
</dbReference>
<dbReference type="VEuPathDB" id="FungiDB:PGTG_21148"/>
<dbReference type="Proteomes" id="UP000008783">
    <property type="component" value="Unassembled WGS sequence"/>
</dbReference>
<dbReference type="KEGG" id="pgr:PGTG_21148"/>
<proteinExistence type="predicted"/>
<name>H6QQS9_PUCGT</name>
<dbReference type="HOGENOM" id="CLU_1468903_0_0_1"/>
<gene>
    <name evidence="1" type="ORF">PGTG_21148</name>
</gene>
<reference evidence="2" key="1">
    <citation type="journal article" date="2011" name="Proc. Natl. Acad. Sci. U.S.A.">
        <title>Obligate biotrophy features unraveled by the genomic analysis of rust fungi.</title>
        <authorList>
            <person name="Duplessis S."/>
            <person name="Cuomo C.A."/>
            <person name="Lin Y.-C."/>
            <person name="Aerts A."/>
            <person name="Tisserant E."/>
            <person name="Veneault-Fourrey C."/>
            <person name="Joly D.L."/>
            <person name="Hacquard S."/>
            <person name="Amselem J."/>
            <person name="Cantarel B.L."/>
            <person name="Chiu R."/>
            <person name="Coutinho P.M."/>
            <person name="Feau N."/>
            <person name="Field M."/>
            <person name="Frey P."/>
            <person name="Gelhaye E."/>
            <person name="Goldberg J."/>
            <person name="Grabherr M.G."/>
            <person name="Kodira C.D."/>
            <person name="Kohler A."/>
            <person name="Kuees U."/>
            <person name="Lindquist E.A."/>
            <person name="Lucas S.M."/>
            <person name="Mago R."/>
            <person name="Mauceli E."/>
            <person name="Morin E."/>
            <person name="Murat C."/>
            <person name="Pangilinan J.L."/>
            <person name="Park R."/>
            <person name="Pearson M."/>
            <person name="Quesneville H."/>
            <person name="Rouhier N."/>
            <person name="Sakthikumar S."/>
            <person name="Salamov A.A."/>
            <person name="Schmutz J."/>
            <person name="Selles B."/>
            <person name="Shapiro H."/>
            <person name="Tanguay P."/>
            <person name="Tuskan G.A."/>
            <person name="Henrissat B."/>
            <person name="Van de Peer Y."/>
            <person name="Rouze P."/>
            <person name="Ellis J.G."/>
            <person name="Dodds P.N."/>
            <person name="Schein J.E."/>
            <person name="Zhong S."/>
            <person name="Hamelin R.C."/>
            <person name="Grigoriev I.V."/>
            <person name="Szabo L.J."/>
            <person name="Martin F."/>
        </authorList>
    </citation>
    <scope>NUCLEOTIDE SEQUENCE [LARGE SCALE GENOMIC DNA]</scope>
    <source>
        <strain evidence="2">CRL 75-36-700-3 / race SCCL</strain>
    </source>
</reference>
<dbReference type="OrthoDB" id="10411350at2759"/>
<dbReference type="RefSeq" id="XP_003890146.1">
    <property type="nucleotide sequence ID" value="XM_003890097.1"/>
</dbReference>
<accession>H6QQS9</accession>
<evidence type="ECO:0000313" key="1">
    <source>
        <dbReference type="EMBL" id="EHS62827.1"/>
    </source>
</evidence>
<dbReference type="AlphaFoldDB" id="H6QQS9"/>